<dbReference type="InterPro" id="IPR036163">
    <property type="entry name" value="HMA_dom_sf"/>
</dbReference>
<organism evidence="3 4">
    <name type="scientific">Halocalculus aciditolerans</name>
    <dbReference type="NCBI Taxonomy" id="1383812"/>
    <lineage>
        <taxon>Archaea</taxon>
        <taxon>Methanobacteriati</taxon>
        <taxon>Methanobacteriota</taxon>
        <taxon>Stenosarchaea group</taxon>
        <taxon>Halobacteria</taxon>
        <taxon>Halobacteriales</taxon>
        <taxon>Halobacteriaceae</taxon>
        <taxon>Halocalculus</taxon>
    </lineage>
</organism>
<dbReference type="Proteomes" id="UP000607197">
    <property type="component" value="Unassembled WGS sequence"/>
</dbReference>
<dbReference type="CDD" id="cd00371">
    <property type="entry name" value="HMA"/>
    <property type="match status" value="1"/>
</dbReference>
<gene>
    <name evidence="3" type="ORF">GCM10009039_18610</name>
</gene>
<dbReference type="PROSITE" id="PS01047">
    <property type="entry name" value="HMA_1"/>
    <property type="match status" value="1"/>
</dbReference>
<reference evidence="3" key="2">
    <citation type="submission" date="2020-09" db="EMBL/GenBank/DDBJ databases">
        <authorList>
            <person name="Sun Q."/>
            <person name="Ohkuma M."/>
        </authorList>
    </citation>
    <scope>NUCLEOTIDE SEQUENCE</scope>
    <source>
        <strain evidence="3">JCM 19596</strain>
    </source>
</reference>
<dbReference type="Gene3D" id="3.30.70.100">
    <property type="match status" value="1"/>
</dbReference>
<dbReference type="GO" id="GO:0046872">
    <property type="term" value="F:metal ion binding"/>
    <property type="evidence" value="ECO:0007669"/>
    <property type="project" value="UniProtKB-KW"/>
</dbReference>
<dbReference type="OrthoDB" id="44171at2157"/>
<dbReference type="AlphaFoldDB" id="A0A830FC50"/>
<dbReference type="EMBL" id="BMPG01000002">
    <property type="protein sequence ID" value="GGL60624.1"/>
    <property type="molecule type" value="Genomic_DNA"/>
</dbReference>
<evidence type="ECO:0000313" key="3">
    <source>
        <dbReference type="EMBL" id="GGL60624.1"/>
    </source>
</evidence>
<reference evidence="3" key="1">
    <citation type="journal article" date="2014" name="Int. J. Syst. Evol. Microbiol.">
        <title>Complete genome sequence of Corynebacterium casei LMG S-19264T (=DSM 44701T), isolated from a smear-ripened cheese.</title>
        <authorList>
            <consortium name="US DOE Joint Genome Institute (JGI-PGF)"/>
            <person name="Walter F."/>
            <person name="Albersmeier A."/>
            <person name="Kalinowski J."/>
            <person name="Ruckert C."/>
        </authorList>
    </citation>
    <scope>NUCLEOTIDE SEQUENCE</scope>
    <source>
        <strain evidence="3">JCM 19596</strain>
    </source>
</reference>
<dbReference type="Pfam" id="PF00403">
    <property type="entry name" value="HMA"/>
    <property type="match status" value="1"/>
</dbReference>
<dbReference type="InterPro" id="IPR006121">
    <property type="entry name" value="HMA_dom"/>
</dbReference>
<keyword evidence="4" id="KW-1185">Reference proteome</keyword>
<protein>
    <submittedName>
        <fullName evidence="3">Heavy metal-binding protein</fullName>
    </submittedName>
</protein>
<accession>A0A830FC50</accession>
<evidence type="ECO:0000259" key="2">
    <source>
        <dbReference type="PROSITE" id="PS50846"/>
    </source>
</evidence>
<name>A0A830FC50_9EURY</name>
<keyword evidence="1" id="KW-0479">Metal-binding</keyword>
<dbReference type="RefSeq" id="WP_188978225.1">
    <property type="nucleotide sequence ID" value="NZ_BMPG01000002.1"/>
</dbReference>
<proteinExistence type="predicted"/>
<evidence type="ECO:0000313" key="4">
    <source>
        <dbReference type="Proteomes" id="UP000607197"/>
    </source>
</evidence>
<feature type="domain" description="HMA" evidence="2">
    <location>
        <begin position="1"/>
        <end position="64"/>
    </location>
</feature>
<dbReference type="InterPro" id="IPR017969">
    <property type="entry name" value="Heavy-metal-associated_CS"/>
</dbReference>
<dbReference type="PROSITE" id="PS50846">
    <property type="entry name" value="HMA_2"/>
    <property type="match status" value="1"/>
</dbReference>
<comment type="caution">
    <text evidence="3">The sequence shown here is derived from an EMBL/GenBank/DDBJ whole genome shotgun (WGS) entry which is preliminary data.</text>
</comment>
<sequence>MSQKFDIEGMTCEGCSRVVTSAIDGVTGTRNVDVSLADEEATVEGDADAEDIEDAIAEVGYKATKKE</sequence>
<evidence type="ECO:0000256" key="1">
    <source>
        <dbReference type="ARBA" id="ARBA00022723"/>
    </source>
</evidence>
<dbReference type="SUPFAM" id="SSF55008">
    <property type="entry name" value="HMA, heavy metal-associated domain"/>
    <property type="match status" value="1"/>
</dbReference>